<evidence type="ECO:0000313" key="3">
    <source>
        <dbReference type="EMBL" id="CAD6226960.1"/>
    </source>
</evidence>
<proteinExistence type="predicted"/>
<feature type="transmembrane region" description="Helical" evidence="1">
    <location>
        <begin position="452"/>
        <end position="472"/>
    </location>
</feature>
<feature type="transmembrane region" description="Helical" evidence="1">
    <location>
        <begin position="76"/>
        <end position="97"/>
    </location>
</feature>
<keyword evidence="1" id="KW-1133">Transmembrane helix</keyword>
<comment type="caution">
    <text evidence="3">The sequence shown here is derived from an EMBL/GenBank/DDBJ whole genome shotgun (WGS) entry which is preliminary data.</text>
</comment>
<dbReference type="InterPro" id="IPR025315">
    <property type="entry name" value="DUF4220"/>
</dbReference>
<evidence type="ECO:0000259" key="2">
    <source>
        <dbReference type="Pfam" id="PF13968"/>
    </source>
</evidence>
<keyword evidence="1" id="KW-0472">Membrane</keyword>
<dbReference type="OrthoDB" id="681861at2759"/>
<dbReference type="Proteomes" id="UP000604825">
    <property type="component" value="Unassembled WGS sequence"/>
</dbReference>
<feature type="transmembrane region" description="Helical" evidence="1">
    <location>
        <begin position="156"/>
        <end position="178"/>
    </location>
</feature>
<dbReference type="Pfam" id="PF04578">
    <property type="entry name" value="DUF594"/>
    <property type="match status" value="1"/>
</dbReference>
<dbReference type="Pfam" id="PF13968">
    <property type="entry name" value="DUF4220"/>
    <property type="match status" value="1"/>
</dbReference>
<sequence length="810" mass="90752">MAGGNSTGDHCSYDALKQCSSRIICDGQSLSLFHKSLRHRLWLVNALLVASAIMAGVIVGIGVFGQRYRYHCLTRFIFVGATTLFLPLMSTVVPLVAGSNDYVTDTEEGRLAAKCEPEFQSTMVIIWASLVQIIMINTSAIVAVDDREGRNIGPPFELLFQGAWTVYLGITYLINTAVGGRIQSREDLEFVLIITGIEGIPFALTCAKMVSKYYAFEKARRSFALGNNPHLIFAYMQQPPPVQAGTSHRRESAVVTDEDAPPPPLLVMGEGKRYMEKQSHGYVWKGDSGTPVHGKDGLVTIDSVWKMTACFFPFSTLQRLQDLCLSFAFFKLLRCRFARYNVNTANASIDMFTFFWRLLLKDGDHNRVFQVISDEISFVHDYYYTSIPISYSKCWLPIVGIFISLLSIAYCILAAMWFSYLLVGNTSSVPQLWCGISCTENQLQTQVDPRGYGSWLFVLVPLFFLLVLVLIVEVRDIASYICSDWTKVALVCRLLNCAASSSSKHSLCIQKCAGVLLRYRCKLLRTQWDEKIGQCSVLMLQPRATPLGLLWHLFPFLPDQNRKVRVPAAVKVSIIQALRRTRDDGGQLSNGAACLHRRRDQVGESFNWACSNKSTSYTILTWHIATSILEVRYPHLQHVQKQDSLPLSNTDYKMVATHLSWYCAYLVTWCPELLPDDHEWSRSLYEDVKKDARRVLASCTAGDSTTPELVELLSAEAKHQVVKDGARLAKQLAELVLEGGDDTVWRLLAEFWSEMMLYVAPSDNLKGHKEAIARGGELITLFWVLLFHAGIISRPGEVDRNAATSAAGVV</sequence>
<feature type="domain" description="DUF4220" evidence="2">
    <location>
        <begin position="109"/>
        <end position="538"/>
    </location>
</feature>
<protein>
    <recommendedName>
        <fullName evidence="2">DUF4220 domain-containing protein</fullName>
    </recommendedName>
</protein>
<gene>
    <name evidence="3" type="ORF">NCGR_LOCUS18603</name>
</gene>
<organism evidence="3 4">
    <name type="scientific">Miscanthus lutarioriparius</name>
    <dbReference type="NCBI Taxonomy" id="422564"/>
    <lineage>
        <taxon>Eukaryota</taxon>
        <taxon>Viridiplantae</taxon>
        <taxon>Streptophyta</taxon>
        <taxon>Embryophyta</taxon>
        <taxon>Tracheophyta</taxon>
        <taxon>Spermatophyta</taxon>
        <taxon>Magnoliopsida</taxon>
        <taxon>Liliopsida</taxon>
        <taxon>Poales</taxon>
        <taxon>Poaceae</taxon>
        <taxon>PACMAD clade</taxon>
        <taxon>Panicoideae</taxon>
        <taxon>Andropogonodae</taxon>
        <taxon>Andropogoneae</taxon>
        <taxon>Saccharinae</taxon>
        <taxon>Miscanthus</taxon>
    </lineage>
</organism>
<evidence type="ECO:0000313" key="4">
    <source>
        <dbReference type="Proteomes" id="UP000604825"/>
    </source>
</evidence>
<evidence type="ECO:0000256" key="1">
    <source>
        <dbReference type="SAM" id="Phobius"/>
    </source>
</evidence>
<name>A0A811NSQ5_9POAL</name>
<dbReference type="PANTHER" id="PTHR31325">
    <property type="entry name" value="OS01G0798800 PROTEIN-RELATED"/>
    <property type="match status" value="1"/>
</dbReference>
<feature type="transmembrane region" description="Helical" evidence="1">
    <location>
        <begin position="41"/>
        <end position="64"/>
    </location>
</feature>
<dbReference type="EMBL" id="CAJGYO010000004">
    <property type="protein sequence ID" value="CAD6226960.1"/>
    <property type="molecule type" value="Genomic_DNA"/>
</dbReference>
<feature type="transmembrane region" description="Helical" evidence="1">
    <location>
        <begin position="190"/>
        <end position="211"/>
    </location>
</feature>
<accession>A0A811NSQ5</accession>
<dbReference type="InterPro" id="IPR007658">
    <property type="entry name" value="DUF594"/>
</dbReference>
<reference evidence="3" key="1">
    <citation type="submission" date="2020-10" db="EMBL/GenBank/DDBJ databases">
        <authorList>
            <person name="Han B."/>
            <person name="Lu T."/>
            <person name="Zhao Q."/>
            <person name="Huang X."/>
            <person name="Zhao Y."/>
        </authorList>
    </citation>
    <scope>NUCLEOTIDE SEQUENCE</scope>
</reference>
<feature type="transmembrane region" description="Helical" evidence="1">
    <location>
        <begin position="394"/>
        <end position="420"/>
    </location>
</feature>
<feature type="transmembrane region" description="Helical" evidence="1">
    <location>
        <begin position="124"/>
        <end position="144"/>
    </location>
</feature>
<dbReference type="AlphaFoldDB" id="A0A811NSQ5"/>
<keyword evidence="4" id="KW-1185">Reference proteome</keyword>
<keyword evidence="1" id="KW-0812">Transmembrane</keyword>